<keyword evidence="3" id="KW-1185">Reference proteome</keyword>
<dbReference type="Proteomes" id="UP000324222">
    <property type="component" value="Unassembled WGS sequence"/>
</dbReference>
<protein>
    <submittedName>
        <fullName evidence="2">Uncharacterized protein</fullName>
    </submittedName>
</protein>
<reference evidence="2 3" key="1">
    <citation type="submission" date="2019-05" db="EMBL/GenBank/DDBJ databases">
        <title>Another draft genome of Portunus trituberculatus and its Hox gene families provides insights of decapod evolution.</title>
        <authorList>
            <person name="Jeong J.-H."/>
            <person name="Song I."/>
            <person name="Kim S."/>
            <person name="Choi T."/>
            <person name="Kim D."/>
            <person name="Ryu S."/>
            <person name="Kim W."/>
        </authorList>
    </citation>
    <scope>NUCLEOTIDE SEQUENCE [LARGE SCALE GENOMIC DNA]</scope>
    <source>
        <tissue evidence="2">Muscle</tissue>
    </source>
</reference>
<evidence type="ECO:0000313" key="3">
    <source>
        <dbReference type="Proteomes" id="UP000324222"/>
    </source>
</evidence>
<feature type="compositionally biased region" description="Basic and acidic residues" evidence="1">
    <location>
        <begin position="1"/>
        <end position="13"/>
    </location>
</feature>
<sequence length="20" mass="2355">MDEEWKLETRDGMDLMGAAR</sequence>
<evidence type="ECO:0000256" key="1">
    <source>
        <dbReference type="SAM" id="MobiDB-lite"/>
    </source>
</evidence>
<dbReference type="EMBL" id="VSRR010037142">
    <property type="protein sequence ID" value="MPC73605.1"/>
    <property type="molecule type" value="Genomic_DNA"/>
</dbReference>
<name>A0A5B7HUZ8_PORTR</name>
<accession>A0A5B7HUZ8</accession>
<proteinExistence type="predicted"/>
<gene>
    <name evidence="2" type="ORF">E2C01_067940</name>
</gene>
<feature type="region of interest" description="Disordered" evidence="1">
    <location>
        <begin position="1"/>
        <end position="20"/>
    </location>
</feature>
<comment type="caution">
    <text evidence="2">The sequence shown here is derived from an EMBL/GenBank/DDBJ whole genome shotgun (WGS) entry which is preliminary data.</text>
</comment>
<organism evidence="2 3">
    <name type="scientific">Portunus trituberculatus</name>
    <name type="common">Swimming crab</name>
    <name type="synonym">Neptunus trituberculatus</name>
    <dbReference type="NCBI Taxonomy" id="210409"/>
    <lineage>
        <taxon>Eukaryota</taxon>
        <taxon>Metazoa</taxon>
        <taxon>Ecdysozoa</taxon>
        <taxon>Arthropoda</taxon>
        <taxon>Crustacea</taxon>
        <taxon>Multicrustacea</taxon>
        <taxon>Malacostraca</taxon>
        <taxon>Eumalacostraca</taxon>
        <taxon>Eucarida</taxon>
        <taxon>Decapoda</taxon>
        <taxon>Pleocyemata</taxon>
        <taxon>Brachyura</taxon>
        <taxon>Eubrachyura</taxon>
        <taxon>Portunoidea</taxon>
        <taxon>Portunidae</taxon>
        <taxon>Portuninae</taxon>
        <taxon>Portunus</taxon>
    </lineage>
</organism>
<evidence type="ECO:0000313" key="2">
    <source>
        <dbReference type="EMBL" id="MPC73605.1"/>
    </source>
</evidence>
<dbReference type="AlphaFoldDB" id="A0A5B7HUZ8"/>